<name>A0A8K0KQ67_LADFU</name>
<organism evidence="1 2">
    <name type="scientific">Ladona fulva</name>
    <name type="common">Scarce chaser dragonfly</name>
    <name type="synonym">Libellula fulva</name>
    <dbReference type="NCBI Taxonomy" id="123851"/>
    <lineage>
        <taxon>Eukaryota</taxon>
        <taxon>Metazoa</taxon>
        <taxon>Ecdysozoa</taxon>
        <taxon>Arthropoda</taxon>
        <taxon>Hexapoda</taxon>
        <taxon>Insecta</taxon>
        <taxon>Pterygota</taxon>
        <taxon>Palaeoptera</taxon>
        <taxon>Odonata</taxon>
        <taxon>Epiprocta</taxon>
        <taxon>Anisoptera</taxon>
        <taxon>Libelluloidea</taxon>
        <taxon>Libellulidae</taxon>
        <taxon>Ladona</taxon>
    </lineage>
</organism>
<dbReference type="PANTHER" id="PTHR46114">
    <property type="entry name" value="APPLE DOMAIN-CONTAINING PROTEIN"/>
    <property type="match status" value="1"/>
</dbReference>
<evidence type="ECO:0000313" key="1">
    <source>
        <dbReference type="EMBL" id="KAG8237866.1"/>
    </source>
</evidence>
<reference evidence="1" key="1">
    <citation type="submission" date="2013-04" db="EMBL/GenBank/DDBJ databases">
        <authorList>
            <person name="Qu J."/>
            <person name="Murali S.C."/>
            <person name="Bandaranaike D."/>
            <person name="Bellair M."/>
            <person name="Blankenburg K."/>
            <person name="Chao H."/>
            <person name="Dinh H."/>
            <person name="Doddapaneni H."/>
            <person name="Downs B."/>
            <person name="Dugan-Rocha S."/>
            <person name="Elkadiri S."/>
            <person name="Gnanaolivu R.D."/>
            <person name="Hernandez B."/>
            <person name="Javaid M."/>
            <person name="Jayaseelan J.C."/>
            <person name="Lee S."/>
            <person name="Li M."/>
            <person name="Ming W."/>
            <person name="Munidasa M."/>
            <person name="Muniz J."/>
            <person name="Nguyen L."/>
            <person name="Ongeri F."/>
            <person name="Osuji N."/>
            <person name="Pu L.-L."/>
            <person name="Puazo M."/>
            <person name="Qu C."/>
            <person name="Quiroz J."/>
            <person name="Raj R."/>
            <person name="Weissenberger G."/>
            <person name="Xin Y."/>
            <person name="Zou X."/>
            <person name="Han Y."/>
            <person name="Richards S."/>
            <person name="Worley K."/>
            <person name="Muzny D."/>
            <person name="Gibbs R."/>
        </authorList>
    </citation>
    <scope>NUCLEOTIDE SEQUENCE</scope>
    <source>
        <strain evidence="1">Sampled in the wild</strain>
    </source>
</reference>
<dbReference type="AlphaFoldDB" id="A0A8K0KQ67"/>
<dbReference type="EMBL" id="KZ309233">
    <property type="protein sequence ID" value="KAG8237866.1"/>
    <property type="molecule type" value="Genomic_DNA"/>
</dbReference>
<reference evidence="1" key="2">
    <citation type="submission" date="2017-10" db="EMBL/GenBank/DDBJ databases">
        <title>Ladona fulva Genome sequencing and assembly.</title>
        <authorList>
            <person name="Murali S."/>
            <person name="Richards S."/>
            <person name="Bandaranaike D."/>
            <person name="Bellair M."/>
            <person name="Blankenburg K."/>
            <person name="Chao H."/>
            <person name="Dinh H."/>
            <person name="Doddapaneni H."/>
            <person name="Dugan-Rocha S."/>
            <person name="Elkadiri S."/>
            <person name="Gnanaolivu R."/>
            <person name="Hernandez B."/>
            <person name="Skinner E."/>
            <person name="Javaid M."/>
            <person name="Lee S."/>
            <person name="Li M."/>
            <person name="Ming W."/>
            <person name="Munidasa M."/>
            <person name="Muniz J."/>
            <person name="Nguyen L."/>
            <person name="Hughes D."/>
            <person name="Osuji N."/>
            <person name="Pu L.-L."/>
            <person name="Puazo M."/>
            <person name="Qu C."/>
            <person name="Quiroz J."/>
            <person name="Raj R."/>
            <person name="Weissenberger G."/>
            <person name="Xin Y."/>
            <person name="Zou X."/>
            <person name="Han Y."/>
            <person name="Worley K."/>
            <person name="Muzny D."/>
            <person name="Gibbs R."/>
        </authorList>
    </citation>
    <scope>NUCLEOTIDE SEQUENCE</scope>
    <source>
        <strain evidence="1">Sampled in the wild</strain>
    </source>
</reference>
<dbReference type="OrthoDB" id="8067470at2759"/>
<protein>
    <submittedName>
        <fullName evidence="1">Uncharacterized protein</fullName>
    </submittedName>
</protein>
<keyword evidence="2" id="KW-1185">Reference proteome</keyword>
<accession>A0A8K0KQ67</accession>
<comment type="caution">
    <text evidence="1">The sequence shown here is derived from an EMBL/GenBank/DDBJ whole genome shotgun (WGS) entry which is preliminary data.</text>
</comment>
<evidence type="ECO:0000313" key="2">
    <source>
        <dbReference type="Proteomes" id="UP000792457"/>
    </source>
</evidence>
<gene>
    <name evidence="1" type="ORF">J437_LFUL017975</name>
</gene>
<sequence length="83" mass="9276">MRDPSSLTAHSGTAKPCCSIMVTSTPIWGFRGNNEAENYAELVEILVKNYDKMGLKMSLKVHILDAHLDKFKEKIGTYSEEKG</sequence>
<proteinExistence type="predicted"/>
<dbReference type="Proteomes" id="UP000792457">
    <property type="component" value="Unassembled WGS sequence"/>
</dbReference>
<dbReference type="PANTHER" id="PTHR46114:SF1">
    <property type="entry name" value="ZAD DOMAIN-CONTAINING PROTEIN"/>
    <property type="match status" value="1"/>
</dbReference>